<keyword evidence="2" id="KW-1185">Reference proteome</keyword>
<dbReference type="Proteomes" id="UP000828048">
    <property type="component" value="Chromosome 5"/>
</dbReference>
<reference evidence="1 2" key="1">
    <citation type="journal article" date="2021" name="Hortic Res">
        <title>High-quality reference genome and annotation aids understanding of berry development for evergreen blueberry (Vaccinium darrowii).</title>
        <authorList>
            <person name="Yu J."/>
            <person name="Hulse-Kemp A.M."/>
            <person name="Babiker E."/>
            <person name="Staton M."/>
        </authorList>
    </citation>
    <scope>NUCLEOTIDE SEQUENCE [LARGE SCALE GENOMIC DNA]</scope>
    <source>
        <strain evidence="2">cv. NJ 8807/NJ 8810</strain>
        <tissue evidence="1">Young leaf</tissue>
    </source>
</reference>
<gene>
    <name evidence="1" type="ORF">Vadar_029412</name>
</gene>
<name>A0ACB7Y3C5_9ERIC</name>
<sequence length="281" mass="31472">MDPEFIEAASKDEFDIRLSFQPPNSPDLNVLDLGVFRAIQSLQYQQALKTIDELVSAVKKSFEELSLESLNHVFLTFQACMVEVMKVYGGINYKVPHMGKNRLERNGNLPIHIQCQFQNGGRLVFEKCCNWKELFLKYGVVGFEAWTNLMKLLSIGGGSPRAWVQKFTPGQTHHKIRTRPSRGSQGGPNSMGLKSHLHLGLQASPPHVAKQSPEPKQSSREICYFHGDVDIAGFCLRSLEVTDIRGVQLPEGLIAKAVAIDTGADLALTSRARWVKPYIYF</sequence>
<comment type="caution">
    <text evidence="1">The sequence shown here is derived from an EMBL/GenBank/DDBJ whole genome shotgun (WGS) entry which is preliminary data.</text>
</comment>
<protein>
    <submittedName>
        <fullName evidence="1">Uncharacterized protein</fullName>
    </submittedName>
</protein>
<proteinExistence type="predicted"/>
<accession>A0ACB7Y3C5</accession>
<organism evidence="1 2">
    <name type="scientific">Vaccinium darrowii</name>
    <dbReference type="NCBI Taxonomy" id="229202"/>
    <lineage>
        <taxon>Eukaryota</taxon>
        <taxon>Viridiplantae</taxon>
        <taxon>Streptophyta</taxon>
        <taxon>Embryophyta</taxon>
        <taxon>Tracheophyta</taxon>
        <taxon>Spermatophyta</taxon>
        <taxon>Magnoliopsida</taxon>
        <taxon>eudicotyledons</taxon>
        <taxon>Gunneridae</taxon>
        <taxon>Pentapetalae</taxon>
        <taxon>asterids</taxon>
        <taxon>Ericales</taxon>
        <taxon>Ericaceae</taxon>
        <taxon>Vaccinioideae</taxon>
        <taxon>Vaccinieae</taxon>
        <taxon>Vaccinium</taxon>
    </lineage>
</organism>
<evidence type="ECO:0000313" key="2">
    <source>
        <dbReference type="Proteomes" id="UP000828048"/>
    </source>
</evidence>
<evidence type="ECO:0000313" key="1">
    <source>
        <dbReference type="EMBL" id="KAH7847713.1"/>
    </source>
</evidence>
<dbReference type="EMBL" id="CM037155">
    <property type="protein sequence ID" value="KAH7847713.1"/>
    <property type="molecule type" value="Genomic_DNA"/>
</dbReference>